<keyword evidence="3" id="KW-1185">Reference proteome</keyword>
<comment type="caution">
    <text evidence="2">The sequence shown here is derived from an EMBL/GenBank/DDBJ whole genome shotgun (WGS) entry which is preliminary data.</text>
</comment>
<feature type="chain" id="PRO_5045118466" description="Outer membrane efflux protein" evidence="1">
    <location>
        <begin position="26"/>
        <end position="230"/>
    </location>
</feature>
<dbReference type="Gene3D" id="1.20.1600.10">
    <property type="entry name" value="Outer membrane efflux proteins (OEP)"/>
    <property type="match status" value="1"/>
</dbReference>
<dbReference type="Proteomes" id="UP000632339">
    <property type="component" value="Unassembled WGS sequence"/>
</dbReference>
<evidence type="ECO:0000256" key="1">
    <source>
        <dbReference type="SAM" id="SignalP"/>
    </source>
</evidence>
<proteinExistence type="predicted"/>
<evidence type="ECO:0000313" key="2">
    <source>
        <dbReference type="EMBL" id="GGM87121.1"/>
    </source>
</evidence>
<gene>
    <name evidence="2" type="ORF">GCM10010967_19350</name>
</gene>
<accession>A0ABQ2HNN8</accession>
<keyword evidence="1" id="KW-0732">Signal</keyword>
<dbReference type="SUPFAM" id="SSF56954">
    <property type="entry name" value="Outer membrane efflux proteins (OEP)"/>
    <property type="match status" value="1"/>
</dbReference>
<reference evidence="3" key="1">
    <citation type="journal article" date="2019" name="Int. J. Syst. Evol. Microbiol.">
        <title>The Global Catalogue of Microorganisms (GCM) 10K type strain sequencing project: providing services to taxonomists for standard genome sequencing and annotation.</title>
        <authorList>
            <consortium name="The Broad Institute Genomics Platform"/>
            <consortium name="The Broad Institute Genome Sequencing Center for Infectious Disease"/>
            <person name="Wu L."/>
            <person name="Ma J."/>
        </authorList>
    </citation>
    <scope>NUCLEOTIDE SEQUENCE [LARGE SCALE GENOMIC DNA]</scope>
    <source>
        <strain evidence="3">CGMCC 1.6375</strain>
    </source>
</reference>
<protein>
    <recommendedName>
        <fullName evidence="4">Outer membrane efflux protein</fullName>
    </recommendedName>
</protein>
<name>A0ABQ2HNN8_9BACT</name>
<evidence type="ECO:0000313" key="3">
    <source>
        <dbReference type="Proteomes" id="UP000632339"/>
    </source>
</evidence>
<evidence type="ECO:0008006" key="4">
    <source>
        <dbReference type="Google" id="ProtNLM"/>
    </source>
</evidence>
<organism evidence="2 3">
    <name type="scientific">Dyadobacter beijingensis</name>
    <dbReference type="NCBI Taxonomy" id="365489"/>
    <lineage>
        <taxon>Bacteria</taxon>
        <taxon>Pseudomonadati</taxon>
        <taxon>Bacteroidota</taxon>
        <taxon>Cytophagia</taxon>
        <taxon>Cytophagales</taxon>
        <taxon>Spirosomataceae</taxon>
        <taxon>Dyadobacter</taxon>
    </lineage>
</organism>
<dbReference type="EMBL" id="BMLI01000001">
    <property type="protein sequence ID" value="GGM87121.1"/>
    <property type="molecule type" value="Genomic_DNA"/>
</dbReference>
<sequence>MFPNMPMKYAALGLLLFFFTQSARAQESLSKDVDYAYLDKLIAICKANYPKIKMYQAHIDAAETGVKKAKLSYFDIFNFSYLYNPKRNQDPTAVSVQFPFTYQFGFFVNIGAILQKPAMVKQAKSELASAEFDKQSFDLNLEAEVKKRYFTLVQKKAVYRVRSNASLDVESMLDNVKKRFEMGQETLEKYNQVLIMQTDHAQNLLNSESEVLVAKSSLEELLGQKLEDIK</sequence>
<feature type="signal peptide" evidence="1">
    <location>
        <begin position="1"/>
        <end position="25"/>
    </location>
</feature>